<sequence length="47" mass="5921">MIKKFIEWHKKIAEDFMNYFGLDRYGLMWYAWIEGFIVGWLIFWLIT</sequence>
<accession>A0A937ICH9</accession>
<reference evidence="2" key="1">
    <citation type="submission" date="2020-10" db="EMBL/GenBank/DDBJ databases">
        <title>Microbiome of the Black Sea water column analyzed by genome centric metagenomics.</title>
        <authorList>
            <person name="Cabello-Yeves P.J."/>
            <person name="Callieri C."/>
            <person name="Picazo A."/>
            <person name="Mehrshad M."/>
            <person name="Haro-Moreno J.M."/>
            <person name="Roda-Garcia J."/>
            <person name="Dzembekova N."/>
            <person name="Slabakova V."/>
            <person name="Slabakova N."/>
            <person name="Moncheva S."/>
            <person name="Rodriguez-Valera F."/>
        </authorList>
    </citation>
    <scope>NUCLEOTIDE SEQUENCE</scope>
    <source>
        <strain evidence="2">BS307-5m-G47</strain>
    </source>
</reference>
<keyword evidence="1" id="KW-0812">Transmembrane</keyword>
<dbReference type="Proteomes" id="UP000704935">
    <property type="component" value="Unassembled WGS sequence"/>
</dbReference>
<keyword evidence="1" id="KW-0472">Membrane</keyword>
<dbReference type="EMBL" id="JADHQA010000005">
    <property type="protein sequence ID" value="MBL6819966.1"/>
    <property type="molecule type" value="Genomic_DNA"/>
</dbReference>
<evidence type="ECO:0000256" key="1">
    <source>
        <dbReference type="SAM" id="Phobius"/>
    </source>
</evidence>
<comment type="caution">
    <text evidence="2">The sequence shown here is derived from an EMBL/GenBank/DDBJ whole genome shotgun (WGS) entry which is preliminary data.</text>
</comment>
<protein>
    <submittedName>
        <fullName evidence="2">Uncharacterized protein</fullName>
    </submittedName>
</protein>
<organism evidence="2 3">
    <name type="scientific">SAR86 cluster bacterium</name>
    <dbReference type="NCBI Taxonomy" id="2030880"/>
    <lineage>
        <taxon>Bacteria</taxon>
        <taxon>Pseudomonadati</taxon>
        <taxon>Pseudomonadota</taxon>
        <taxon>Gammaproteobacteria</taxon>
        <taxon>SAR86 cluster</taxon>
    </lineage>
</organism>
<proteinExistence type="predicted"/>
<gene>
    <name evidence="2" type="ORF">ISQ61_01820</name>
</gene>
<evidence type="ECO:0000313" key="3">
    <source>
        <dbReference type="Proteomes" id="UP000704935"/>
    </source>
</evidence>
<name>A0A937ICH9_9GAMM</name>
<evidence type="ECO:0000313" key="2">
    <source>
        <dbReference type="EMBL" id="MBL6819966.1"/>
    </source>
</evidence>
<keyword evidence="1" id="KW-1133">Transmembrane helix</keyword>
<dbReference type="AlphaFoldDB" id="A0A937ICH9"/>
<feature type="transmembrane region" description="Helical" evidence="1">
    <location>
        <begin position="27"/>
        <end position="46"/>
    </location>
</feature>